<comment type="caution">
    <text evidence="3">The sequence shown here is derived from an EMBL/GenBank/DDBJ whole genome shotgun (WGS) entry which is preliminary data.</text>
</comment>
<dbReference type="Proteomes" id="UP000236291">
    <property type="component" value="Unassembled WGS sequence"/>
</dbReference>
<gene>
    <name evidence="2" type="ORF">L195_g032509</name>
    <name evidence="3" type="ORF">L195_g043822</name>
</gene>
<proteinExistence type="predicted"/>
<sequence length="60" mass="6242">MATTALSTTTLLSSRRNPQHIRTVLVSGVSLLGFPGVSLAVVKQGLLAGRIPGLSEPDEQ</sequence>
<dbReference type="AlphaFoldDB" id="A0A2K3MAB2"/>
<evidence type="ECO:0000313" key="4">
    <source>
        <dbReference type="Proteomes" id="UP000236291"/>
    </source>
</evidence>
<protein>
    <submittedName>
        <fullName evidence="3">PsbP domain-containing protein 4 chloroplastic-like</fullName>
    </submittedName>
</protein>
<accession>A0A2K3MAB2</accession>
<organism evidence="3 4">
    <name type="scientific">Trifolium pratense</name>
    <name type="common">Red clover</name>
    <dbReference type="NCBI Taxonomy" id="57577"/>
    <lineage>
        <taxon>Eukaryota</taxon>
        <taxon>Viridiplantae</taxon>
        <taxon>Streptophyta</taxon>
        <taxon>Embryophyta</taxon>
        <taxon>Tracheophyta</taxon>
        <taxon>Spermatophyta</taxon>
        <taxon>Magnoliopsida</taxon>
        <taxon>eudicotyledons</taxon>
        <taxon>Gunneridae</taxon>
        <taxon>Pentapetalae</taxon>
        <taxon>rosids</taxon>
        <taxon>fabids</taxon>
        <taxon>Fabales</taxon>
        <taxon>Fabaceae</taxon>
        <taxon>Papilionoideae</taxon>
        <taxon>50 kb inversion clade</taxon>
        <taxon>NPAAA clade</taxon>
        <taxon>Hologalegina</taxon>
        <taxon>IRL clade</taxon>
        <taxon>Trifolieae</taxon>
        <taxon>Trifolium</taxon>
    </lineage>
</organism>
<keyword evidence="1" id="KW-0472">Membrane</keyword>
<reference evidence="3 4" key="1">
    <citation type="journal article" date="2014" name="Am. J. Bot.">
        <title>Genome assembly and annotation for red clover (Trifolium pratense; Fabaceae).</title>
        <authorList>
            <person name="Istvanek J."/>
            <person name="Jaros M."/>
            <person name="Krenek A."/>
            <person name="Repkova J."/>
        </authorList>
    </citation>
    <scope>NUCLEOTIDE SEQUENCE [LARGE SCALE GENOMIC DNA]</scope>
    <source>
        <strain evidence="4">cv. Tatra</strain>
        <tissue evidence="3">Young leaves</tissue>
    </source>
</reference>
<evidence type="ECO:0000313" key="3">
    <source>
        <dbReference type="EMBL" id="PNX87728.1"/>
    </source>
</evidence>
<feature type="transmembrane region" description="Helical" evidence="1">
    <location>
        <begin position="20"/>
        <end position="42"/>
    </location>
</feature>
<keyword evidence="1" id="KW-0812">Transmembrane</keyword>
<name>A0A2K3MAB2_TRIPR</name>
<keyword evidence="1" id="KW-1133">Transmembrane helix</keyword>
<dbReference type="EMBL" id="ASHM01030865">
    <property type="protein sequence ID" value="PNX76556.1"/>
    <property type="molecule type" value="Genomic_DNA"/>
</dbReference>
<evidence type="ECO:0000256" key="1">
    <source>
        <dbReference type="SAM" id="Phobius"/>
    </source>
</evidence>
<feature type="non-terminal residue" evidence="3">
    <location>
        <position position="60"/>
    </location>
</feature>
<dbReference type="EMBL" id="ASHM01054617">
    <property type="protein sequence ID" value="PNX87728.1"/>
    <property type="molecule type" value="Genomic_DNA"/>
</dbReference>
<evidence type="ECO:0000313" key="2">
    <source>
        <dbReference type="EMBL" id="PNX76556.1"/>
    </source>
</evidence>
<reference evidence="3 4" key="2">
    <citation type="journal article" date="2017" name="Front. Plant Sci.">
        <title>Gene Classification and Mining of Molecular Markers Useful in Red Clover (Trifolium pratense) Breeding.</title>
        <authorList>
            <person name="Istvanek J."/>
            <person name="Dluhosova J."/>
            <person name="Dluhos P."/>
            <person name="Patkova L."/>
            <person name="Nedelnik J."/>
            <person name="Repkova J."/>
        </authorList>
    </citation>
    <scope>NUCLEOTIDE SEQUENCE [LARGE SCALE GENOMIC DNA]</scope>
    <source>
        <strain evidence="4">cv. Tatra</strain>
        <tissue evidence="3">Young leaves</tissue>
    </source>
</reference>